<evidence type="ECO:0000313" key="2">
    <source>
        <dbReference type="EMBL" id="KIM55167.1"/>
    </source>
</evidence>
<dbReference type="STRING" id="1036808.A0A0C2ZRH1"/>
<proteinExistence type="predicted"/>
<dbReference type="EMBL" id="KN822139">
    <property type="protein sequence ID" value="KIM55167.1"/>
    <property type="molecule type" value="Genomic_DNA"/>
</dbReference>
<keyword evidence="3" id="KW-1185">Reference proteome</keyword>
<gene>
    <name evidence="2" type="ORF">SCLCIDRAFT_1221311</name>
</gene>
<accession>A0A0C2ZRH1</accession>
<sequence>MGRGLNKADIATRSYLLAAIFSLIKENREMTSAHRNTQQLLADLQIQLKVTFSLAAEQKANVRLTAGDLIFDASRITFMNMHFDVEAKLQGSQKELKLTNIYGNPAREKMLMGYTKRQCSGIRNALREMLQDSVIGDSTRTLPDFVFESASRFKLGGPTTGLLPAHTARLAILRHFAYENSELLDHEEELDEEPLLHDDDPARTSSEPPKKKRKRGGRTAKGEDFWSQVEKWFDAHRTQWGDSWTCPGWKAYISETMAKDEQRFQPQVAHNAFMEDIVTDDSYLTGPTGSFQVASLGAVEDLLQAM</sequence>
<evidence type="ECO:0000313" key="3">
    <source>
        <dbReference type="Proteomes" id="UP000053989"/>
    </source>
</evidence>
<reference evidence="2 3" key="1">
    <citation type="submission" date="2014-04" db="EMBL/GenBank/DDBJ databases">
        <authorList>
            <consortium name="DOE Joint Genome Institute"/>
            <person name="Kuo A."/>
            <person name="Kohler A."/>
            <person name="Nagy L.G."/>
            <person name="Floudas D."/>
            <person name="Copeland A."/>
            <person name="Barry K.W."/>
            <person name="Cichocki N."/>
            <person name="Veneault-Fourrey C."/>
            <person name="LaButti K."/>
            <person name="Lindquist E.A."/>
            <person name="Lipzen A."/>
            <person name="Lundell T."/>
            <person name="Morin E."/>
            <person name="Murat C."/>
            <person name="Sun H."/>
            <person name="Tunlid A."/>
            <person name="Henrissat B."/>
            <person name="Grigoriev I.V."/>
            <person name="Hibbett D.S."/>
            <person name="Martin F."/>
            <person name="Nordberg H.P."/>
            <person name="Cantor M.N."/>
            <person name="Hua S.X."/>
        </authorList>
    </citation>
    <scope>NUCLEOTIDE SEQUENCE [LARGE SCALE GENOMIC DNA]</scope>
    <source>
        <strain evidence="2 3">Foug A</strain>
    </source>
</reference>
<dbReference type="OrthoDB" id="3269273at2759"/>
<reference evidence="3" key="2">
    <citation type="submission" date="2015-01" db="EMBL/GenBank/DDBJ databases">
        <title>Evolutionary Origins and Diversification of the Mycorrhizal Mutualists.</title>
        <authorList>
            <consortium name="DOE Joint Genome Institute"/>
            <consortium name="Mycorrhizal Genomics Consortium"/>
            <person name="Kohler A."/>
            <person name="Kuo A."/>
            <person name="Nagy L.G."/>
            <person name="Floudas D."/>
            <person name="Copeland A."/>
            <person name="Barry K.W."/>
            <person name="Cichocki N."/>
            <person name="Veneault-Fourrey C."/>
            <person name="LaButti K."/>
            <person name="Lindquist E.A."/>
            <person name="Lipzen A."/>
            <person name="Lundell T."/>
            <person name="Morin E."/>
            <person name="Murat C."/>
            <person name="Riley R."/>
            <person name="Ohm R."/>
            <person name="Sun H."/>
            <person name="Tunlid A."/>
            <person name="Henrissat B."/>
            <person name="Grigoriev I.V."/>
            <person name="Hibbett D.S."/>
            <person name="Martin F."/>
        </authorList>
    </citation>
    <scope>NUCLEOTIDE SEQUENCE [LARGE SCALE GENOMIC DNA]</scope>
    <source>
        <strain evidence="3">Foug A</strain>
    </source>
</reference>
<dbReference type="InParanoid" id="A0A0C2ZRH1"/>
<protein>
    <submittedName>
        <fullName evidence="2">Uncharacterized protein</fullName>
    </submittedName>
</protein>
<evidence type="ECO:0000256" key="1">
    <source>
        <dbReference type="SAM" id="MobiDB-lite"/>
    </source>
</evidence>
<feature type="region of interest" description="Disordered" evidence="1">
    <location>
        <begin position="187"/>
        <end position="221"/>
    </location>
</feature>
<dbReference type="AlphaFoldDB" id="A0A0C2ZRH1"/>
<name>A0A0C2ZRH1_9AGAM</name>
<dbReference type="Proteomes" id="UP000053989">
    <property type="component" value="Unassembled WGS sequence"/>
</dbReference>
<dbReference type="HOGENOM" id="CLU_858039_0_0_1"/>
<organism evidence="2 3">
    <name type="scientific">Scleroderma citrinum Foug A</name>
    <dbReference type="NCBI Taxonomy" id="1036808"/>
    <lineage>
        <taxon>Eukaryota</taxon>
        <taxon>Fungi</taxon>
        <taxon>Dikarya</taxon>
        <taxon>Basidiomycota</taxon>
        <taxon>Agaricomycotina</taxon>
        <taxon>Agaricomycetes</taxon>
        <taxon>Agaricomycetidae</taxon>
        <taxon>Boletales</taxon>
        <taxon>Sclerodermatineae</taxon>
        <taxon>Sclerodermataceae</taxon>
        <taxon>Scleroderma</taxon>
    </lineage>
</organism>